<organism evidence="2 3">
    <name type="scientific">Candidatus Nealsonbacteria bacterium CG_4_10_14_0_8_um_filter_37_14</name>
    <dbReference type="NCBI Taxonomy" id="1974684"/>
    <lineage>
        <taxon>Bacteria</taxon>
        <taxon>Candidatus Nealsoniibacteriota</taxon>
    </lineage>
</organism>
<keyword evidence="1" id="KW-0446">Lipid-binding</keyword>
<dbReference type="Pfam" id="PF02645">
    <property type="entry name" value="DegV"/>
    <property type="match status" value="1"/>
</dbReference>
<dbReference type="AlphaFoldDB" id="A0A2M7R725"/>
<proteinExistence type="predicted"/>
<dbReference type="SUPFAM" id="SSF82549">
    <property type="entry name" value="DAK1/DegV-like"/>
    <property type="match status" value="1"/>
</dbReference>
<evidence type="ECO:0000313" key="3">
    <source>
        <dbReference type="Proteomes" id="UP000230767"/>
    </source>
</evidence>
<reference evidence="3" key="1">
    <citation type="submission" date="2017-09" db="EMBL/GenBank/DDBJ databases">
        <title>Depth-based differentiation of microbial function through sediment-hosted aquifers and enrichment of novel symbionts in the deep terrestrial subsurface.</title>
        <authorList>
            <person name="Probst A.J."/>
            <person name="Ladd B."/>
            <person name="Jarett J.K."/>
            <person name="Geller-Mcgrath D.E."/>
            <person name="Sieber C.M.K."/>
            <person name="Emerson J.B."/>
            <person name="Anantharaman K."/>
            <person name="Thomas B.C."/>
            <person name="Malmstrom R."/>
            <person name="Stieglmeier M."/>
            <person name="Klingl A."/>
            <person name="Woyke T."/>
            <person name="Ryan C.M."/>
            <person name="Banfield J.F."/>
        </authorList>
    </citation>
    <scope>NUCLEOTIDE SEQUENCE [LARGE SCALE GENOMIC DNA]</scope>
</reference>
<dbReference type="PANTHER" id="PTHR33434">
    <property type="entry name" value="DEGV DOMAIN-CONTAINING PROTEIN DR_1986-RELATED"/>
    <property type="match status" value="1"/>
</dbReference>
<protein>
    <recommendedName>
        <fullName evidence="4">DegV family protein</fullName>
    </recommendedName>
</protein>
<dbReference type="GO" id="GO:0008289">
    <property type="term" value="F:lipid binding"/>
    <property type="evidence" value="ECO:0007669"/>
    <property type="project" value="UniProtKB-KW"/>
</dbReference>
<dbReference type="InterPro" id="IPR050270">
    <property type="entry name" value="DegV_domain_contain"/>
</dbReference>
<name>A0A2M7R725_9BACT</name>
<evidence type="ECO:0000256" key="1">
    <source>
        <dbReference type="ARBA" id="ARBA00023121"/>
    </source>
</evidence>
<evidence type="ECO:0008006" key="4">
    <source>
        <dbReference type="Google" id="ProtNLM"/>
    </source>
</evidence>
<dbReference type="Gene3D" id="3.40.50.10170">
    <property type="match status" value="1"/>
</dbReference>
<dbReference type="PANTHER" id="PTHR33434:SF2">
    <property type="entry name" value="FATTY ACID-BINDING PROTEIN TM_1468"/>
    <property type="match status" value="1"/>
</dbReference>
<comment type="caution">
    <text evidence="2">The sequence shown here is derived from an EMBL/GenBank/DDBJ whole genome shotgun (WGS) entry which is preliminary data.</text>
</comment>
<gene>
    <name evidence="2" type="ORF">COY73_02825</name>
</gene>
<dbReference type="NCBIfam" id="TIGR00762">
    <property type="entry name" value="DegV"/>
    <property type="match status" value="1"/>
</dbReference>
<sequence length="288" mass="32832">MEKEGRKKIGIVTCEGSDLPKEFIEKYQIEAVKYPVWFPDEEEEEIHDTKMLYQRMRAEKKLPQTSQPPPLRFRKAYIRALKNFEQILVIVMSKELTKCIISASQAKEIMPIEEKKRIFIFDSRLATIAEGLMVWKAQELINANKELSEILEELREFREHQLKFFGFVEDLNWLKHGGRLRKPMATAALALQKAGIRPALSIKDGEVVMAGLRPFARDRIPVILKELKKASKKGTIKVAIGQADVSEKDLSRLIDGIKKINGEILFVSELTPVIGAHAGPGTIIVSYY</sequence>
<dbReference type="InterPro" id="IPR003797">
    <property type="entry name" value="DegV"/>
</dbReference>
<dbReference type="Gene3D" id="3.30.1180.10">
    <property type="match status" value="1"/>
</dbReference>
<accession>A0A2M7R725</accession>
<dbReference type="EMBL" id="PFLW01000070">
    <property type="protein sequence ID" value="PIY88780.1"/>
    <property type="molecule type" value="Genomic_DNA"/>
</dbReference>
<dbReference type="InterPro" id="IPR043168">
    <property type="entry name" value="DegV_C"/>
</dbReference>
<dbReference type="Proteomes" id="UP000230767">
    <property type="component" value="Unassembled WGS sequence"/>
</dbReference>
<evidence type="ECO:0000313" key="2">
    <source>
        <dbReference type="EMBL" id="PIY88780.1"/>
    </source>
</evidence>
<dbReference type="PROSITE" id="PS51482">
    <property type="entry name" value="DEGV"/>
    <property type="match status" value="1"/>
</dbReference>